<comment type="caution">
    <text evidence="8">The sequence shown here is derived from an EMBL/GenBank/DDBJ whole genome shotgun (WGS) entry which is preliminary data.</text>
</comment>
<feature type="transmembrane region" description="Helical" evidence="6">
    <location>
        <begin position="45"/>
        <end position="67"/>
    </location>
</feature>
<dbReference type="AlphaFoldDB" id="A0AAW6TZA6"/>
<evidence type="ECO:0000256" key="3">
    <source>
        <dbReference type="ARBA" id="ARBA00022777"/>
    </source>
</evidence>
<dbReference type="Gene3D" id="3.40.50.300">
    <property type="entry name" value="P-loop containing nucleotide triphosphate hydrolases"/>
    <property type="match status" value="1"/>
</dbReference>
<dbReference type="InterPro" id="IPR005702">
    <property type="entry name" value="Wzc-like_C"/>
</dbReference>
<feature type="domain" description="AAA" evidence="7">
    <location>
        <begin position="565"/>
        <end position="676"/>
    </location>
</feature>
<dbReference type="EC" id="2.7.10.2" evidence="8"/>
<reference evidence="8" key="1">
    <citation type="submission" date="2023-05" db="EMBL/GenBank/DDBJ databases">
        <title>Anaerotaeda fermentans gen. nov., sp. nov., a novel anaerobic planctomycete of the new family within the order Sedimentisphaerales isolated from Taman Peninsula, Russia.</title>
        <authorList>
            <person name="Khomyakova M.A."/>
            <person name="Merkel A.Y."/>
            <person name="Slobodkin A.I."/>
        </authorList>
    </citation>
    <scope>NUCLEOTIDE SEQUENCE</scope>
    <source>
        <strain evidence="8">M17dextr</strain>
    </source>
</reference>
<keyword evidence="6" id="KW-0812">Transmembrane</keyword>
<sequence length="768" mass="84803">MNNLEKYLDQVIEQRPAGHETPLLLDSEPDSESSPNVLRGVLRRWYIVLAVAVVIGAAGLPAVWFLVEPLHTVRGAVRVAPVIESVLTGEGEGRGGAGYRDLVNTQVTVLTSGPVLQRIADDLASRNLRLFSGEPQTPLAKLRARFAPKTARPDPAVVLKRAVASGAISAGHIPQTELVAVTMKAVDAAEAIQVVNAFLTHYQNKYGADSIEAENARLRVLTAKQAQLLASITTQREEIRRLADEFGTTVLDTRHDMEVQTQNTLRAQWIALETRRIRLETSIAVLAEAATDVNMPPEQIVAARKEYVNSDPEFQQLSQAVVQMKRELLVARQNYRPENPALTKQEELLIRFEQATEDRRKVLEEEFDAGLQERLNMVAQQRLKNVQLELQELIAYQEKLRAELKDQDTRTQKVGQTNLDIQSLQFRLSLDQELYDQVTRQIRLMEMEGQGRPRITPSYSAYVVQTEDRRPKLAGAVLFAGLAAGFGLAFLRNKADKTLQTPEDMTRYLGLPVLGTTTSSHTIKPAQFAEQIASDYQTIRTNLGLLANGGIPHKLAVCSPRAREGKTTFAVNLATSLAKSGKKVLLIDGDLRKPDVRYMLNVPNGSGGTQDVLLGEDPSKAVCTVPSSGLHVLAASSRCLADAYELLASSTAAQQIEKMSREYDHVIVDTPPVLAFPDAMVWAKLTDAVILVGFAGQTTAPDLAETKERFARIRAHVVGAILSNVRAEQGLCRYDYGYRIRSAPPMRQSAKQKKLLLSIQGRDEQPKE</sequence>
<dbReference type="InterPro" id="IPR027417">
    <property type="entry name" value="P-loop_NTPase"/>
</dbReference>
<evidence type="ECO:0000256" key="4">
    <source>
        <dbReference type="ARBA" id="ARBA00022840"/>
    </source>
</evidence>
<gene>
    <name evidence="8" type="ORF">QJ522_11630</name>
</gene>
<keyword evidence="5" id="KW-0829">Tyrosine-protein kinase</keyword>
<evidence type="ECO:0000256" key="1">
    <source>
        <dbReference type="ARBA" id="ARBA00022679"/>
    </source>
</evidence>
<organism evidence="8 9">
    <name type="scientific">Anaerobaca lacustris</name>
    <dbReference type="NCBI Taxonomy" id="3044600"/>
    <lineage>
        <taxon>Bacteria</taxon>
        <taxon>Pseudomonadati</taxon>
        <taxon>Planctomycetota</taxon>
        <taxon>Phycisphaerae</taxon>
        <taxon>Sedimentisphaerales</taxon>
        <taxon>Anaerobacaceae</taxon>
        <taxon>Anaerobaca</taxon>
    </lineage>
</organism>
<keyword evidence="1 8" id="KW-0808">Transferase</keyword>
<dbReference type="Pfam" id="PF13614">
    <property type="entry name" value="AAA_31"/>
    <property type="match status" value="1"/>
</dbReference>
<keyword evidence="2" id="KW-0547">Nucleotide-binding</keyword>
<keyword evidence="6" id="KW-0472">Membrane</keyword>
<dbReference type="NCBIfam" id="TIGR01007">
    <property type="entry name" value="eps_fam"/>
    <property type="match status" value="1"/>
</dbReference>
<protein>
    <submittedName>
        <fullName evidence="8">Polysaccharide biosynthesis tyrosine autokinase</fullName>
        <ecNumber evidence="8">2.7.10.2</ecNumber>
    </submittedName>
</protein>
<dbReference type="GO" id="GO:0004715">
    <property type="term" value="F:non-membrane spanning protein tyrosine kinase activity"/>
    <property type="evidence" value="ECO:0007669"/>
    <property type="project" value="UniProtKB-EC"/>
</dbReference>
<dbReference type="InterPro" id="IPR025669">
    <property type="entry name" value="AAA_dom"/>
</dbReference>
<dbReference type="RefSeq" id="WP_349245105.1">
    <property type="nucleotide sequence ID" value="NZ_JASCXX010000012.1"/>
</dbReference>
<proteinExistence type="predicted"/>
<keyword evidence="6" id="KW-1133">Transmembrane helix</keyword>
<evidence type="ECO:0000313" key="8">
    <source>
        <dbReference type="EMBL" id="MDI6449697.1"/>
    </source>
</evidence>
<evidence type="ECO:0000256" key="2">
    <source>
        <dbReference type="ARBA" id="ARBA00022741"/>
    </source>
</evidence>
<keyword evidence="9" id="KW-1185">Reference proteome</keyword>
<accession>A0AAW6TZA6</accession>
<evidence type="ECO:0000256" key="6">
    <source>
        <dbReference type="SAM" id="Phobius"/>
    </source>
</evidence>
<dbReference type="EMBL" id="JASCXX010000012">
    <property type="protein sequence ID" value="MDI6449697.1"/>
    <property type="molecule type" value="Genomic_DNA"/>
</dbReference>
<dbReference type="PANTHER" id="PTHR32309:SF31">
    <property type="entry name" value="CAPSULAR EXOPOLYSACCHARIDE FAMILY"/>
    <property type="match status" value="1"/>
</dbReference>
<name>A0AAW6TZA6_9BACT</name>
<evidence type="ECO:0000259" key="7">
    <source>
        <dbReference type="Pfam" id="PF13614"/>
    </source>
</evidence>
<evidence type="ECO:0000313" key="9">
    <source>
        <dbReference type="Proteomes" id="UP001431776"/>
    </source>
</evidence>
<dbReference type="GO" id="GO:0005524">
    <property type="term" value="F:ATP binding"/>
    <property type="evidence" value="ECO:0007669"/>
    <property type="project" value="UniProtKB-KW"/>
</dbReference>
<dbReference type="Proteomes" id="UP001431776">
    <property type="component" value="Unassembled WGS sequence"/>
</dbReference>
<keyword evidence="3" id="KW-0418">Kinase</keyword>
<dbReference type="SUPFAM" id="SSF52540">
    <property type="entry name" value="P-loop containing nucleoside triphosphate hydrolases"/>
    <property type="match status" value="1"/>
</dbReference>
<dbReference type="InterPro" id="IPR050445">
    <property type="entry name" value="Bact_polysacc_biosynth/exp"/>
</dbReference>
<dbReference type="CDD" id="cd05387">
    <property type="entry name" value="BY-kinase"/>
    <property type="match status" value="1"/>
</dbReference>
<keyword evidence="4" id="KW-0067">ATP-binding</keyword>
<dbReference type="PANTHER" id="PTHR32309">
    <property type="entry name" value="TYROSINE-PROTEIN KINASE"/>
    <property type="match status" value="1"/>
</dbReference>
<evidence type="ECO:0000256" key="5">
    <source>
        <dbReference type="ARBA" id="ARBA00023137"/>
    </source>
</evidence>